<keyword evidence="1" id="KW-1133">Transmembrane helix</keyword>
<gene>
    <name evidence="2" type="ORF">ACFQQL_07510</name>
</gene>
<evidence type="ECO:0000313" key="2">
    <source>
        <dbReference type="EMBL" id="MFC7404952.1"/>
    </source>
</evidence>
<reference evidence="3" key="1">
    <citation type="journal article" date="2019" name="Int. J. Syst. Evol. Microbiol.">
        <title>The Global Catalogue of Microorganisms (GCM) 10K type strain sequencing project: providing services to taxonomists for standard genome sequencing and annotation.</title>
        <authorList>
            <consortium name="The Broad Institute Genomics Platform"/>
            <consortium name="The Broad Institute Genome Sequencing Center for Infectious Disease"/>
            <person name="Wu L."/>
            <person name="Ma J."/>
        </authorList>
    </citation>
    <scope>NUCLEOTIDE SEQUENCE [LARGE SCALE GENOMIC DNA]</scope>
    <source>
        <strain evidence="3">JCM 1490</strain>
    </source>
</reference>
<keyword evidence="1" id="KW-0812">Transmembrane</keyword>
<keyword evidence="3" id="KW-1185">Reference proteome</keyword>
<dbReference type="Proteomes" id="UP001596455">
    <property type="component" value="Unassembled WGS sequence"/>
</dbReference>
<sequence>MTASNENHEEHRHQIDEMNSARYAELQQRWHGWGSPVGLGLGVLCLGLAVSSIIAAIGVVTAAGALFNS</sequence>
<name>A0ABW2Q8I8_9MICO</name>
<evidence type="ECO:0000313" key="3">
    <source>
        <dbReference type="Proteomes" id="UP001596455"/>
    </source>
</evidence>
<feature type="transmembrane region" description="Helical" evidence="1">
    <location>
        <begin position="39"/>
        <end position="67"/>
    </location>
</feature>
<evidence type="ECO:0000256" key="1">
    <source>
        <dbReference type="SAM" id="Phobius"/>
    </source>
</evidence>
<accession>A0ABW2Q8I8</accession>
<keyword evidence="1" id="KW-0472">Membrane</keyword>
<proteinExistence type="predicted"/>
<dbReference type="RefSeq" id="WP_382392827.1">
    <property type="nucleotide sequence ID" value="NZ_JBHTCQ010000001.1"/>
</dbReference>
<organism evidence="2 3">
    <name type="scientific">Georgenia alba</name>
    <dbReference type="NCBI Taxonomy" id="2233858"/>
    <lineage>
        <taxon>Bacteria</taxon>
        <taxon>Bacillati</taxon>
        <taxon>Actinomycetota</taxon>
        <taxon>Actinomycetes</taxon>
        <taxon>Micrococcales</taxon>
        <taxon>Bogoriellaceae</taxon>
        <taxon>Georgenia</taxon>
    </lineage>
</organism>
<protein>
    <submittedName>
        <fullName evidence="2">Uncharacterized protein</fullName>
    </submittedName>
</protein>
<dbReference type="EMBL" id="JBHTCQ010000001">
    <property type="protein sequence ID" value="MFC7404952.1"/>
    <property type="molecule type" value="Genomic_DNA"/>
</dbReference>
<comment type="caution">
    <text evidence="2">The sequence shown here is derived from an EMBL/GenBank/DDBJ whole genome shotgun (WGS) entry which is preliminary data.</text>
</comment>